<dbReference type="EMBL" id="SMKE01000082">
    <property type="protein sequence ID" value="TDC00815.1"/>
    <property type="molecule type" value="Genomic_DNA"/>
</dbReference>
<evidence type="ECO:0000313" key="2">
    <source>
        <dbReference type="EMBL" id="TDC00815.1"/>
    </source>
</evidence>
<accession>A0ABY2DK23</accession>
<comment type="caution">
    <text evidence="2">The sequence shown here is derived from an EMBL/GenBank/DDBJ whole genome shotgun (WGS) entry which is preliminary data.</text>
</comment>
<protein>
    <submittedName>
        <fullName evidence="2">Uncharacterized protein</fullName>
    </submittedName>
</protein>
<proteinExistence type="predicted"/>
<name>A0ABY2DK23_9ACTN</name>
<organism evidence="2 3">
    <name type="scientific">Micromonospora fluostatini</name>
    <dbReference type="NCBI Taxonomy" id="1629071"/>
    <lineage>
        <taxon>Bacteria</taxon>
        <taxon>Bacillati</taxon>
        <taxon>Actinomycetota</taxon>
        <taxon>Actinomycetes</taxon>
        <taxon>Micromonosporales</taxon>
        <taxon>Micromonosporaceae</taxon>
        <taxon>Micromonospora</taxon>
    </lineage>
</organism>
<keyword evidence="3" id="KW-1185">Reference proteome</keyword>
<dbReference type="Proteomes" id="UP000295626">
    <property type="component" value="Unassembled WGS sequence"/>
</dbReference>
<feature type="non-terminal residue" evidence="2">
    <location>
        <position position="63"/>
    </location>
</feature>
<evidence type="ECO:0000256" key="1">
    <source>
        <dbReference type="SAM" id="MobiDB-lite"/>
    </source>
</evidence>
<feature type="region of interest" description="Disordered" evidence="1">
    <location>
        <begin position="1"/>
        <end position="22"/>
    </location>
</feature>
<evidence type="ECO:0000313" key="3">
    <source>
        <dbReference type="Proteomes" id="UP000295626"/>
    </source>
</evidence>
<reference evidence="2 3" key="1">
    <citation type="submission" date="2019-02" db="EMBL/GenBank/DDBJ databases">
        <title>Draft genome sequences of novel Actinobacteria.</title>
        <authorList>
            <person name="Sahin N."/>
            <person name="Ay H."/>
            <person name="Saygin H."/>
        </authorList>
    </citation>
    <scope>NUCLEOTIDE SEQUENCE [LARGE SCALE GENOMIC DNA]</scope>
    <source>
        <strain evidence="2 3">JCM 30529</strain>
    </source>
</reference>
<sequence>MVAPEQLAGALRPAGTAGSGRALRSPAAIAQHLVRFVTTNPPGAEAECVGWVRDLLADAGLET</sequence>
<gene>
    <name evidence="2" type="ORF">E1091_04105</name>
</gene>